<protein>
    <submittedName>
        <fullName evidence="3">MCE-family protein MCE1A</fullName>
    </submittedName>
</protein>
<dbReference type="GO" id="GO:0005576">
    <property type="term" value="C:extracellular region"/>
    <property type="evidence" value="ECO:0007669"/>
    <property type="project" value="TreeGrafter"/>
</dbReference>
<dbReference type="Pfam" id="PF11887">
    <property type="entry name" value="Mce4_CUP1"/>
    <property type="match status" value="1"/>
</dbReference>
<dbReference type="AlphaFoldDB" id="A0A1W9Z9B0"/>
<feature type="domain" description="Mce/MlaD" evidence="1">
    <location>
        <begin position="45"/>
        <end position="124"/>
    </location>
</feature>
<dbReference type="InterPro" id="IPR003399">
    <property type="entry name" value="Mce/MlaD"/>
</dbReference>
<comment type="caution">
    <text evidence="3">The sequence shown here is derived from an EMBL/GenBank/DDBJ whole genome shotgun (WGS) entry which is preliminary data.</text>
</comment>
<gene>
    <name evidence="3" type="ORF">BST14_22590</name>
</gene>
<dbReference type="NCBIfam" id="TIGR00996">
    <property type="entry name" value="Mtu_fam_mce"/>
    <property type="match status" value="1"/>
</dbReference>
<evidence type="ECO:0000313" key="3">
    <source>
        <dbReference type="EMBL" id="ORA09178.1"/>
    </source>
</evidence>
<dbReference type="OrthoDB" id="3460188at2"/>
<dbReference type="EMBL" id="MVHG01000081">
    <property type="protein sequence ID" value="ORA09178.1"/>
    <property type="molecule type" value="Genomic_DNA"/>
</dbReference>
<dbReference type="PANTHER" id="PTHR33371:SF19">
    <property type="entry name" value="MCE-FAMILY PROTEIN MCE4A"/>
    <property type="match status" value="1"/>
</dbReference>
<proteinExistence type="predicted"/>
<feature type="domain" description="Mammalian cell entry C-terminal" evidence="2">
    <location>
        <begin position="130"/>
        <end position="348"/>
    </location>
</feature>
<dbReference type="PANTHER" id="PTHR33371">
    <property type="entry name" value="INTERMEMBRANE PHOSPHOLIPID TRANSPORT SYSTEM BINDING PROTEIN MLAD-RELATED"/>
    <property type="match status" value="1"/>
</dbReference>
<name>A0A1W9Z9B0_MYCAI</name>
<dbReference type="InterPro" id="IPR052336">
    <property type="entry name" value="MlaD_Phospholipid_Transporter"/>
</dbReference>
<dbReference type="Proteomes" id="UP000192707">
    <property type="component" value="Unassembled WGS sequence"/>
</dbReference>
<sequence>MARTKERKSRVWPNRLAGVGLVAVLALVIAITYGQFQGNFTAKSRLTTLSDRAGLLMNRGSKVTYNGVPVGQVADVFEVQHDGKPAAKLILEVDPNYVGLIPANVVAKIQATTVFGNKYVSLTAPPEPTPQRISSTDVIVTKSVTTEANTLFQTITQIAEQVNPVELNLTLSAAAEALSGLGAKFGQSIVNGNAILDEVNPQMPTIRHDIRQLTALSDVYANAAPNLFNFLDNAVTVARTLNTQRDRLDTALLAAIGFGKTAQDVVNRSKPFLERFLSDIVPTNQLLDTYSPEIKCTIRNYHGLADKLGAIEGGRNGYSMVVNLAVTGVENPYIYPDNLPRVNARGGPGGAPGCWQPITHDLWPAPYLVMDTGASIAPYTHFQLDHPILNEYVWGRQFGENTINP</sequence>
<dbReference type="InterPro" id="IPR024516">
    <property type="entry name" value="Mce_C"/>
</dbReference>
<reference evidence="3 4" key="1">
    <citation type="submission" date="2016-12" db="EMBL/GenBank/DDBJ databases">
        <title>The new phylogeny of genus Mycobacterium.</title>
        <authorList>
            <person name="Tortoli E."/>
            <person name="Trovato A."/>
            <person name="Cirillo D.M."/>
        </authorList>
    </citation>
    <scope>NUCLEOTIDE SEQUENCE [LARGE SCALE GENOMIC DNA]</scope>
    <source>
        <strain evidence="3 4">DSM 45069</strain>
    </source>
</reference>
<organism evidence="3 4">
    <name type="scientific">Mycobacterium arosiense ATCC BAA-1401 = DSM 45069</name>
    <dbReference type="NCBI Taxonomy" id="1265311"/>
    <lineage>
        <taxon>Bacteria</taxon>
        <taxon>Bacillati</taxon>
        <taxon>Actinomycetota</taxon>
        <taxon>Actinomycetes</taxon>
        <taxon>Mycobacteriales</taxon>
        <taxon>Mycobacteriaceae</taxon>
        <taxon>Mycobacterium</taxon>
        <taxon>Mycobacterium avium complex (MAC)</taxon>
    </lineage>
</organism>
<dbReference type="InterPro" id="IPR005693">
    <property type="entry name" value="Mce"/>
</dbReference>
<keyword evidence="4" id="KW-1185">Reference proteome</keyword>
<evidence type="ECO:0000259" key="1">
    <source>
        <dbReference type="Pfam" id="PF02470"/>
    </source>
</evidence>
<evidence type="ECO:0000313" key="4">
    <source>
        <dbReference type="Proteomes" id="UP000192707"/>
    </source>
</evidence>
<accession>A0A1W9Z9B0</accession>
<dbReference type="GO" id="GO:0051701">
    <property type="term" value="P:biological process involved in interaction with host"/>
    <property type="evidence" value="ECO:0007669"/>
    <property type="project" value="TreeGrafter"/>
</dbReference>
<evidence type="ECO:0000259" key="2">
    <source>
        <dbReference type="Pfam" id="PF11887"/>
    </source>
</evidence>
<dbReference type="Pfam" id="PF02470">
    <property type="entry name" value="MlaD"/>
    <property type="match status" value="1"/>
</dbReference>